<dbReference type="EMBL" id="CAESAP020000383">
    <property type="protein sequence ID" value="CAB5507394.1"/>
    <property type="molecule type" value="Genomic_DNA"/>
</dbReference>
<name>A0ACA8ZWA5_9GAMM</name>
<sequence length="66" mass="7245">MVLPLANTNGMIEHLRSISQATATAKGRVAVVIMDRVEQHGMPLEKLNVLIISFHSNCITAIFSRV</sequence>
<evidence type="ECO:0000313" key="1">
    <source>
        <dbReference type="EMBL" id="CAB5507394.1"/>
    </source>
</evidence>
<gene>
    <name evidence="1" type="ORF">AZO1586R_2365</name>
</gene>
<dbReference type="Proteomes" id="UP000635628">
    <property type="component" value="Unassembled WGS sequence"/>
</dbReference>
<organism evidence="1 2">
    <name type="scientific">Bathymodiolus azoricus thioautotrophic gill symbiont</name>
    <dbReference type="NCBI Taxonomy" id="235205"/>
    <lineage>
        <taxon>Bacteria</taxon>
        <taxon>Pseudomonadati</taxon>
        <taxon>Pseudomonadota</taxon>
        <taxon>Gammaproteobacteria</taxon>
        <taxon>sulfur-oxidizing symbionts</taxon>
    </lineage>
</organism>
<evidence type="ECO:0000313" key="2">
    <source>
        <dbReference type="Proteomes" id="UP000635628"/>
    </source>
</evidence>
<comment type="caution">
    <text evidence="1">The sequence shown here is derived from an EMBL/GenBank/DDBJ whole genome shotgun (WGS) entry which is preliminary data.</text>
</comment>
<proteinExistence type="predicted"/>
<keyword evidence="2" id="KW-1185">Reference proteome</keyword>
<accession>A0ACA8ZWA5</accession>
<protein>
    <submittedName>
        <fullName evidence="1">Uncharacterized protein</fullName>
    </submittedName>
</protein>
<reference evidence="1" key="1">
    <citation type="submission" date="2020-05" db="EMBL/GenBank/DDBJ databases">
        <authorList>
            <person name="Petersen J."/>
            <person name="Sayavedra L."/>
        </authorList>
    </citation>
    <scope>NUCLEOTIDE SEQUENCE</scope>
    <source>
        <strain evidence="1">B azoricus SOX Menez Gwen</strain>
    </source>
</reference>